<comment type="caution">
    <text evidence="1">The sequence shown here is derived from an EMBL/GenBank/DDBJ whole genome shotgun (WGS) entry which is preliminary data.</text>
</comment>
<accession>A0ABP9VZB0</accession>
<reference evidence="1 2" key="1">
    <citation type="submission" date="2024-02" db="EMBL/GenBank/DDBJ databases">
        <title>Rhodopirellula caenicola NBRC 110016.</title>
        <authorList>
            <person name="Ichikawa N."/>
            <person name="Katano-Makiyama Y."/>
            <person name="Hidaka K."/>
        </authorList>
    </citation>
    <scope>NUCLEOTIDE SEQUENCE [LARGE SCALE GENOMIC DNA]</scope>
    <source>
        <strain evidence="1 2">NBRC 110016</strain>
    </source>
</reference>
<dbReference type="RefSeq" id="WP_345687645.1">
    <property type="nucleotide sequence ID" value="NZ_BAABRO010000018.1"/>
</dbReference>
<name>A0ABP9VZB0_9BACT</name>
<keyword evidence="2" id="KW-1185">Reference proteome</keyword>
<dbReference type="Proteomes" id="UP001416858">
    <property type="component" value="Unassembled WGS sequence"/>
</dbReference>
<evidence type="ECO:0000313" key="1">
    <source>
        <dbReference type="EMBL" id="GAA5510051.1"/>
    </source>
</evidence>
<proteinExistence type="predicted"/>
<protein>
    <submittedName>
        <fullName evidence="1">Uncharacterized protein</fullName>
    </submittedName>
</protein>
<gene>
    <name evidence="1" type="ORF">Rcae01_05557</name>
</gene>
<sequence length="294" mass="30575">MGLQSAYTCKLGDTVLAGITTLDSATNPEVQSDVGIGSQFPQFAAVTGVKPRVLFQSRAIASVLAVTGTTGSAAFSDLSKFVAYWADLVDGVISTAGTSYSMNRGVLVPRRLQCSHRQDAVLDLEAVSHSDDGATDPLTVATEATLPAIIQDNVRHTLKSATIGGIDLGCITDVSIDFGINVDTLGCKSDIFDKHITKDQGITSVINITTLESGLLAGSGIPLKGKGAAHADTSIVLRQRETDGIGFSAADDIEITAHGLATYQNRSGQGPARAQSVIQVVCTWDGTNAPLLIT</sequence>
<evidence type="ECO:0000313" key="2">
    <source>
        <dbReference type="Proteomes" id="UP001416858"/>
    </source>
</evidence>
<organism evidence="1 2">
    <name type="scientific">Novipirellula caenicola</name>
    <dbReference type="NCBI Taxonomy" id="1536901"/>
    <lineage>
        <taxon>Bacteria</taxon>
        <taxon>Pseudomonadati</taxon>
        <taxon>Planctomycetota</taxon>
        <taxon>Planctomycetia</taxon>
        <taxon>Pirellulales</taxon>
        <taxon>Pirellulaceae</taxon>
        <taxon>Novipirellula</taxon>
    </lineage>
</organism>
<dbReference type="EMBL" id="BAABRO010000018">
    <property type="protein sequence ID" value="GAA5510051.1"/>
    <property type="molecule type" value="Genomic_DNA"/>
</dbReference>